<keyword evidence="1" id="KW-1133">Transmembrane helix</keyword>
<keyword evidence="1" id="KW-0472">Membrane</keyword>
<dbReference type="Proteomes" id="UP000316095">
    <property type="component" value="Unassembled WGS sequence"/>
</dbReference>
<dbReference type="AlphaFoldDB" id="A0A5C5X8Y1"/>
<comment type="caution">
    <text evidence="2">The sequence shown here is derived from an EMBL/GenBank/DDBJ whole genome shotgun (WGS) entry which is preliminary data.</text>
</comment>
<dbReference type="EMBL" id="SJPG01000001">
    <property type="protein sequence ID" value="TWT59324.1"/>
    <property type="molecule type" value="Genomic_DNA"/>
</dbReference>
<proteinExistence type="predicted"/>
<organism evidence="2 3">
    <name type="scientific">Rubinisphaera italica</name>
    <dbReference type="NCBI Taxonomy" id="2527969"/>
    <lineage>
        <taxon>Bacteria</taxon>
        <taxon>Pseudomonadati</taxon>
        <taxon>Planctomycetota</taxon>
        <taxon>Planctomycetia</taxon>
        <taxon>Planctomycetales</taxon>
        <taxon>Planctomycetaceae</taxon>
        <taxon>Rubinisphaera</taxon>
    </lineage>
</organism>
<accession>A0A5C5X8Y1</accession>
<feature type="transmembrane region" description="Helical" evidence="1">
    <location>
        <begin position="51"/>
        <end position="69"/>
    </location>
</feature>
<evidence type="ECO:0000313" key="3">
    <source>
        <dbReference type="Proteomes" id="UP000316095"/>
    </source>
</evidence>
<gene>
    <name evidence="2" type="ORF">Pan54_00240</name>
</gene>
<name>A0A5C5X8Y1_9PLAN</name>
<evidence type="ECO:0000313" key="2">
    <source>
        <dbReference type="EMBL" id="TWT59324.1"/>
    </source>
</evidence>
<keyword evidence="3" id="KW-1185">Reference proteome</keyword>
<evidence type="ECO:0000256" key="1">
    <source>
        <dbReference type="SAM" id="Phobius"/>
    </source>
</evidence>
<keyword evidence="1" id="KW-0812">Transmembrane</keyword>
<dbReference type="RefSeq" id="WP_207310000.1">
    <property type="nucleotide sequence ID" value="NZ_SJPG01000001.1"/>
</dbReference>
<sequence>MRNKITQILNLLTFIFLIGIVPSTAWAHPGHGQPETQSTIWHYLSEPMHIAPALGVIAMAIWMVVRFFATNSDKNQH</sequence>
<reference evidence="2 3" key="1">
    <citation type="submission" date="2019-02" db="EMBL/GenBank/DDBJ databases">
        <title>Deep-cultivation of Planctomycetes and their phenomic and genomic characterization uncovers novel biology.</title>
        <authorList>
            <person name="Wiegand S."/>
            <person name="Jogler M."/>
            <person name="Boedeker C."/>
            <person name="Pinto D."/>
            <person name="Vollmers J."/>
            <person name="Rivas-Marin E."/>
            <person name="Kohn T."/>
            <person name="Peeters S.H."/>
            <person name="Heuer A."/>
            <person name="Rast P."/>
            <person name="Oberbeckmann S."/>
            <person name="Bunk B."/>
            <person name="Jeske O."/>
            <person name="Meyerdierks A."/>
            <person name="Storesund J.E."/>
            <person name="Kallscheuer N."/>
            <person name="Luecker S."/>
            <person name="Lage O.M."/>
            <person name="Pohl T."/>
            <person name="Merkel B.J."/>
            <person name="Hornburger P."/>
            <person name="Mueller R.-W."/>
            <person name="Bruemmer F."/>
            <person name="Labrenz M."/>
            <person name="Spormann A.M."/>
            <person name="Op Den Camp H."/>
            <person name="Overmann J."/>
            <person name="Amann R."/>
            <person name="Jetten M.S.M."/>
            <person name="Mascher T."/>
            <person name="Medema M.H."/>
            <person name="Devos D.P."/>
            <person name="Kaster A.-K."/>
            <person name="Ovreas L."/>
            <person name="Rohde M."/>
            <person name="Galperin M.Y."/>
            <person name="Jogler C."/>
        </authorList>
    </citation>
    <scope>NUCLEOTIDE SEQUENCE [LARGE SCALE GENOMIC DNA]</scope>
    <source>
        <strain evidence="2 3">Pan54</strain>
    </source>
</reference>
<protein>
    <submittedName>
        <fullName evidence="2">Uncharacterized protein</fullName>
    </submittedName>
</protein>